<dbReference type="EMBL" id="JBHRWK010000005">
    <property type="protein sequence ID" value="MFC3448396.1"/>
    <property type="molecule type" value="Genomic_DNA"/>
</dbReference>
<dbReference type="Proteomes" id="UP001595645">
    <property type="component" value="Unassembled WGS sequence"/>
</dbReference>
<evidence type="ECO:0000313" key="2">
    <source>
        <dbReference type="EMBL" id="MFC3448396.1"/>
    </source>
</evidence>
<evidence type="ECO:0000313" key="3">
    <source>
        <dbReference type="Proteomes" id="UP001595645"/>
    </source>
</evidence>
<accession>A0ABV7NSB7</accession>
<proteinExistence type="predicted"/>
<feature type="region of interest" description="Disordered" evidence="1">
    <location>
        <begin position="290"/>
        <end position="325"/>
    </location>
</feature>
<comment type="caution">
    <text evidence="2">The sequence shown here is derived from an EMBL/GenBank/DDBJ whole genome shotgun (WGS) entry which is preliminary data.</text>
</comment>
<protein>
    <recommendedName>
        <fullName evidence="4">Band 7 domain-containing protein</fullName>
    </recommendedName>
</protein>
<reference evidence="3" key="1">
    <citation type="journal article" date="2019" name="Int. J. Syst. Evol. Microbiol.">
        <title>The Global Catalogue of Microorganisms (GCM) 10K type strain sequencing project: providing services to taxonomists for standard genome sequencing and annotation.</title>
        <authorList>
            <consortium name="The Broad Institute Genomics Platform"/>
            <consortium name="The Broad Institute Genome Sequencing Center for Infectious Disease"/>
            <person name="Wu L."/>
            <person name="Ma J."/>
        </authorList>
    </citation>
    <scope>NUCLEOTIDE SEQUENCE [LARGE SCALE GENOMIC DNA]</scope>
    <source>
        <strain evidence="3">CGMCC 4.7676</strain>
    </source>
</reference>
<dbReference type="RefSeq" id="WP_378237061.1">
    <property type="nucleotide sequence ID" value="NZ_JBHRWK010000005.1"/>
</dbReference>
<evidence type="ECO:0000256" key="1">
    <source>
        <dbReference type="SAM" id="MobiDB-lite"/>
    </source>
</evidence>
<feature type="compositionally biased region" description="Acidic residues" evidence="1">
    <location>
        <begin position="313"/>
        <end position="325"/>
    </location>
</feature>
<sequence length="325" mass="36306">MSEEPADDGKVVRTMDVSRASLRKVNPASSGHTAIVYLTRRGTYELATSKLTMGELWLDTPSEMYTVDLTTHDDVLSLELPSREEAFRFPATVHVSWRVSDPIIAVRTGLNDPVGQVRRALEGQLRTVTRKFSLTENPQAEAEINAIYQGKPIVVSPALLIDRCSVLIDPEAGQRRHVEELRVTAHDRQLSMLREENDLALKKQRMDMYSEALRADNMSMLALVLAGHGEDAKAVINLVLREKDKNAEQARGVLDMLIEKKLVNRHDVKEIMNDAARTVADHIGDVNPLAARTPVAVEEKPPPTRVTSRRVDDDDDDDDDEDDDA</sequence>
<gene>
    <name evidence="2" type="ORF">ACFOSH_03035</name>
</gene>
<evidence type="ECO:0008006" key="4">
    <source>
        <dbReference type="Google" id="ProtNLM"/>
    </source>
</evidence>
<name>A0ABV7NSB7_9PSEU</name>
<keyword evidence="3" id="KW-1185">Reference proteome</keyword>
<organism evidence="2 3">
    <name type="scientific">Amycolatopsis speibonae</name>
    <dbReference type="NCBI Taxonomy" id="1450224"/>
    <lineage>
        <taxon>Bacteria</taxon>
        <taxon>Bacillati</taxon>
        <taxon>Actinomycetota</taxon>
        <taxon>Actinomycetes</taxon>
        <taxon>Pseudonocardiales</taxon>
        <taxon>Pseudonocardiaceae</taxon>
        <taxon>Amycolatopsis</taxon>
    </lineage>
</organism>